<dbReference type="Gene3D" id="3.30.2350.10">
    <property type="entry name" value="Pseudouridine synthase"/>
    <property type="match status" value="1"/>
</dbReference>
<name>A0A2P6AQJ5_9GAMM</name>
<reference evidence="2" key="1">
    <citation type="submission" date="2018-02" db="EMBL/GenBank/DDBJ databases">
        <title>Genome sequencing of Solimonas sp. HR-BB.</title>
        <authorList>
            <person name="Lee Y."/>
            <person name="Jeon C.O."/>
        </authorList>
    </citation>
    <scope>NUCLEOTIDE SEQUENCE [LARGE SCALE GENOMIC DNA]</scope>
    <source>
        <strain evidence="2">HR-E</strain>
    </source>
</reference>
<dbReference type="GO" id="GO:0006396">
    <property type="term" value="P:RNA processing"/>
    <property type="evidence" value="ECO:0007669"/>
    <property type="project" value="UniProtKB-ARBA"/>
</dbReference>
<evidence type="ECO:0000313" key="1">
    <source>
        <dbReference type="EMBL" id="PQA30537.1"/>
    </source>
</evidence>
<dbReference type="GO" id="GO:0140098">
    <property type="term" value="F:catalytic activity, acting on RNA"/>
    <property type="evidence" value="ECO:0007669"/>
    <property type="project" value="UniProtKB-ARBA"/>
</dbReference>
<evidence type="ECO:0008006" key="3">
    <source>
        <dbReference type="Google" id="ProtNLM"/>
    </source>
</evidence>
<comment type="caution">
    <text evidence="1">The sequence shown here is derived from an EMBL/GenBank/DDBJ whole genome shotgun (WGS) entry which is preliminary data.</text>
</comment>
<dbReference type="AlphaFoldDB" id="A0A2P6AQJ5"/>
<sequence>EPFFRMREAEGAANSETHVALIGKGEDADGRLLGHYRIGLVTGRKHQIRVHFDALGMPLLNDRFYPRVRNDEPDDFARPLQLLARSLAFTDPVTGEPRRFRSERQLAAAACCRPAPDTAGSMDNAGPRPS</sequence>
<dbReference type="SUPFAM" id="SSF55120">
    <property type="entry name" value="Pseudouridine synthase"/>
    <property type="match status" value="1"/>
</dbReference>
<dbReference type="EMBL" id="PTQZ01000314">
    <property type="protein sequence ID" value="PQA30537.1"/>
    <property type="molecule type" value="Genomic_DNA"/>
</dbReference>
<dbReference type="Proteomes" id="UP000243900">
    <property type="component" value="Unassembled WGS sequence"/>
</dbReference>
<dbReference type="GO" id="GO:0001522">
    <property type="term" value="P:pseudouridine synthesis"/>
    <property type="evidence" value="ECO:0007669"/>
    <property type="project" value="InterPro"/>
</dbReference>
<evidence type="ECO:0000313" key="2">
    <source>
        <dbReference type="Proteomes" id="UP000243900"/>
    </source>
</evidence>
<gene>
    <name evidence="1" type="ORF">C5O18_09460</name>
</gene>
<organism evidence="1 2">
    <name type="scientific">Amnimonas aquatica</name>
    <dbReference type="NCBI Taxonomy" id="2094561"/>
    <lineage>
        <taxon>Bacteria</taxon>
        <taxon>Pseudomonadati</taxon>
        <taxon>Pseudomonadota</taxon>
        <taxon>Gammaproteobacteria</taxon>
        <taxon>Moraxellales</taxon>
        <taxon>Moraxellaceae</taxon>
        <taxon>Amnimonas</taxon>
    </lineage>
</organism>
<keyword evidence="2" id="KW-1185">Reference proteome</keyword>
<proteinExistence type="predicted"/>
<accession>A0A2P6AQJ5</accession>
<dbReference type="InterPro" id="IPR020103">
    <property type="entry name" value="PsdUridine_synth_cat_dom_sf"/>
</dbReference>
<dbReference type="GO" id="GO:0003723">
    <property type="term" value="F:RNA binding"/>
    <property type="evidence" value="ECO:0007669"/>
    <property type="project" value="InterPro"/>
</dbReference>
<feature type="non-terminal residue" evidence="1">
    <location>
        <position position="1"/>
    </location>
</feature>
<protein>
    <recommendedName>
        <fullName evidence="3">Pseudouridine synthase RsuA/RluA-like domain-containing protein</fullName>
    </recommendedName>
</protein>
<dbReference type="GO" id="GO:0009982">
    <property type="term" value="F:pseudouridine synthase activity"/>
    <property type="evidence" value="ECO:0007669"/>
    <property type="project" value="InterPro"/>
</dbReference>